<evidence type="ECO:0000313" key="1">
    <source>
        <dbReference type="EMBL" id="RZS71421.1"/>
    </source>
</evidence>
<evidence type="ECO:0000313" key="2">
    <source>
        <dbReference type="Proteomes" id="UP000293874"/>
    </source>
</evidence>
<organism evidence="1 2">
    <name type="scientific">Pseudobacter ginsenosidimutans</name>
    <dbReference type="NCBI Taxonomy" id="661488"/>
    <lineage>
        <taxon>Bacteria</taxon>
        <taxon>Pseudomonadati</taxon>
        <taxon>Bacteroidota</taxon>
        <taxon>Chitinophagia</taxon>
        <taxon>Chitinophagales</taxon>
        <taxon>Chitinophagaceae</taxon>
        <taxon>Pseudobacter</taxon>
    </lineage>
</organism>
<reference evidence="1 2" key="1">
    <citation type="submission" date="2019-02" db="EMBL/GenBank/DDBJ databases">
        <title>Genomic Encyclopedia of Type Strains, Phase IV (KMG-IV): sequencing the most valuable type-strain genomes for metagenomic binning, comparative biology and taxonomic classification.</title>
        <authorList>
            <person name="Goeker M."/>
        </authorList>
    </citation>
    <scope>NUCLEOTIDE SEQUENCE [LARGE SCALE GENOMIC DNA]</scope>
    <source>
        <strain evidence="1 2">DSM 18116</strain>
    </source>
</reference>
<name>A0A4V2F0V2_9BACT</name>
<gene>
    <name evidence="1" type="ORF">EV199_3324</name>
</gene>
<dbReference type="EMBL" id="SGXA01000002">
    <property type="protein sequence ID" value="RZS71421.1"/>
    <property type="molecule type" value="Genomic_DNA"/>
</dbReference>
<evidence type="ECO:0008006" key="3">
    <source>
        <dbReference type="Google" id="ProtNLM"/>
    </source>
</evidence>
<dbReference type="AlphaFoldDB" id="A0A4V2F0V2"/>
<sequence>MNRSANLASLLFCILCITMLSCKKDRIDRLSGNTTFPRTEQEKEKAALHTEFANMLRHIYQDEQAFREVLAAIWSGYYEDERVLLKALLAPGSSPLYTLDAFKKFNTAKGRFQQQFDRIINKDSFPLLMRYLEKAGYKTGSNWPSQEQPSLMRVNTSVNIDPETGGDEEAPAIYFPYSENYRALFQNDEQTWLRTTLVAADRDANEAPGLEPLNCGSYNCYIPVLVNDDYCEKRAVHIAQSGGQVATPAPPAASPTITMVMIGSVMCSKQYDHLISFSGNGGGSELRFVRADGYLQQNSNGQITSPQNVISVNCSRKDIRKKRWKEVNSIWDSNWEPDNPEQVFAIYEEDNEGSRTLSGSIQAKLKSLTIEPLNYEFTVKTKDDIIRQLGWKRSSFFAFNQGGLNNGCGLSNGFTIYDCKTSVAYTMPVRK</sequence>
<accession>A0A4V2F0V2</accession>
<keyword evidence="2" id="KW-1185">Reference proteome</keyword>
<proteinExistence type="predicted"/>
<dbReference type="RefSeq" id="WP_130541927.1">
    <property type="nucleotide sequence ID" value="NZ_CP042431.1"/>
</dbReference>
<protein>
    <recommendedName>
        <fullName evidence="3">Lipoprotein</fullName>
    </recommendedName>
</protein>
<dbReference type="Proteomes" id="UP000293874">
    <property type="component" value="Unassembled WGS sequence"/>
</dbReference>
<comment type="caution">
    <text evidence="1">The sequence shown here is derived from an EMBL/GenBank/DDBJ whole genome shotgun (WGS) entry which is preliminary data.</text>
</comment>
<dbReference type="PROSITE" id="PS51257">
    <property type="entry name" value="PROKAR_LIPOPROTEIN"/>
    <property type="match status" value="1"/>
</dbReference>
<dbReference type="OrthoDB" id="670668at2"/>